<comment type="caution">
    <text evidence="3">The sequence shown here is derived from an EMBL/GenBank/DDBJ whole genome shotgun (WGS) entry which is preliminary data.</text>
</comment>
<reference evidence="3" key="1">
    <citation type="submission" date="2023-08" db="EMBL/GenBank/DDBJ databases">
        <authorList>
            <person name="Audoor S."/>
            <person name="Bilcke G."/>
        </authorList>
    </citation>
    <scope>NUCLEOTIDE SEQUENCE</scope>
</reference>
<evidence type="ECO:0000256" key="1">
    <source>
        <dbReference type="SAM" id="MobiDB-lite"/>
    </source>
</evidence>
<evidence type="ECO:0000313" key="3">
    <source>
        <dbReference type="EMBL" id="CAJ1951844.1"/>
    </source>
</evidence>
<evidence type="ECO:0000256" key="2">
    <source>
        <dbReference type="SAM" id="Phobius"/>
    </source>
</evidence>
<keyword evidence="2" id="KW-1133">Transmembrane helix</keyword>
<dbReference type="EMBL" id="CAKOGP040001792">
    <property type="protein sequence ID" value="CAJ1951844.1"/>
    <property type="molecule type" value="Genomic_DNA"/>
</dbReference>
<sequence length="263" mass="29689">MLAADKLQLQSHLKQQATFLKEKEFKLHHENFMTVGTQAAVLAGLDITMFIEFQPSANLEWGEGLEWLPRFLKFVYFITIVSAFCANMIVVSHTTTLSVLGAGMALRGPDGSMMTATDGLYDERLAVFSIFGFGLACTVGSVVICVWLILHWESAFICMIITLITCRKIYQNYQRVTKRFSFDESETVDFRDIMEGPAAIRAAPWRPMSNSLSKSSFNAEEDVEWQKQEIQNLLDQRDMKRRANASSKQTSQNGEGPGYIKTI</sequence>
<keyword evidence="4" id="KW-1185">Reference proteome</keyword>
<organism evidence="3 4">
    <name type="scientific">Cylindrotheca closterium</name>
    <dbReference type="NCBI Taxonomy" id="2856"/>
    <lineage>
        <taxon>Eukaryota</taxon>
        <taxon>Sar</taxon>
        <taxon>Stramenopiles</taxon>
        <taxon>Ochrophyta</taxon>
        <taxon>Bacillariophyta</taxon>
        <taxon>Bacillariophyceae</taxon>
        <taxon>Bacillariophycidae</taxon>
        <taxon>Bacillariales</taxon>
        <taxon>Bacillariaceae</taxon>
        <taxon>Cylindrotheca</taxon>
    </lineage>
</organism>
<feature type="region of interest" description="Disordered" evidence="1">
    <location>
        <begin position="237"/>
        <end position="263"/>
    </location>
</feature>
<protein>
    <submittedName>
        <fullName evidence="3">Uncharacterized protein</fullName>
    </submittedName>
</protein>
<gene>
    <name evidence="3" type="ORF">CYCCA115_LOCUS13266</name>
</gene>
<feature type="transmembrane region" description="Helical" evidence="2">
    <location>
        <begin position="74"/>
        <end position="105"/>
    </location>
</feature>
<feature type="transmembrane region" description="Helical" evidence="2">
    <location>
        <begin position="125"/>
        <end position="150"/>
    </location>
</feature>
<dbReference type="AlphaFoldDB" id="A0AAD2FSM4"/>
<dbReference type="Proteomes" id="UP001295423">
    <property type="component" value="Unassembled WGS sequence"/>
</dbReference>
<name>A0AAD2FSM4_9STRA</name>
<keyword evidence="2" id="KW-0812">Transmembrane</keyword>
<feature type="compositionally biased region" description="Polar residues" evidence="1">
    <location>
        <begin position="244"/>
        <end position="254"/>
    </location>
</feature>
<evidence type="ECO:0000313" key="4">
    <source>
        <dbReference type="Proteomes" id="UP001295423"/>
    </source>
</evidence>
<accession>A0AAD2FSM4</accession>
<proteinExistence type="predicted"/>
<keyword evidence="2" id="KW-0472">Membrane</keyword>